<protein>
    <submittedName>
        <fullName evidence="2">Uncharacterized protein</fullName>
    </submittedName>
</protein>
<organism evidence="2 3">
    <name type="scientific">Ephemerocybe angulata</name>
    <dbReference type="NCBI Taxonomy" id="980116"/>
    <lineage>
        <taxon>Eukaryota</taxon>
        <taxon>Fungi</taxon>
        <taxon>Dikarya</taxon>
        <taxon>Basidiomycota</taxon>
        <taxon>Agaricomycotina</taxon>
        <taxon>Agaricomycetes</taxon>
        <taxon>Agaricomycetidae</taxon>
        <taxon>Agaricales</taxon>
        <taxon>Agaricineae</taxon>
        <taxon>Psathyrellaceae</taxon>
        <taxon>Ephemerocybe</taxon>
    </lineage>
</organism>
<comment type="caution">
    <text evidence="2">The sequence shown here is derived from an EMBL/GenBank/DDBJ whole genome shotgun (WGS) entry which is preliminary data.</text>
</comment>
<dbReference type="AlphaFoldDB" id="A0A8H6IDD7"/>
<gene>
    <name evidence="2" type="ORF">DFP72DRAFT_1144306</name>
</gene>
<feature type="compositionally biased region" description="Polar residues" evidence="1">
    <location>
        <begin position="174"/>
        <end position="192"/>
    </location>
</feature>
<feature type="compositionally biased region" description="Polar residues" evidence="1">
    <location>
        <begin position="154"/>
        <end position="165"/>
    </location>
</feature>
<evidence type="ECO:0000313" key="2">
    <source>
        <dbReference type="EMBL" id="KAF6762419.1"/>
    </source>
</evidence>
<evidence type="ECO:0000256" key="1">
    <source>
        <dbReference type="SAM" id="MobiDB-lite"/>
    </source>
</evidence>
<evidence type="ECO:0000313" key="3">
    <source>
        <dbReference type="Proteomes" id="UP000521943"/>
    </source>
</evidence>
<accession>A0A8H6IDD7</accession>
<dbReference type="EMBL" id="JACGCI010000007">
    <property type="protein sequence ID" value="KAF6762419.1"/>
    <property type="molecule type" value="Genomic_DNA"/>
</dbReference>
<feature type="compositionally biased region" description="Polar residues" evidence="1">
    <location>
        <begin position="91"/>
        <end position="101"/>
    </location>
</feature>
<proteinExistence type="predicted"/>
<feature type="region of interest" description="Disordered" evidence="1">
    <location>
        <begin position="127"/>
        <end position="199"/>
    </location>
</feature>
<name>A0A8H6IDD7_9AGAR</name>
<reference evidence="2 3" key="1">
    <citation type="submission" date="2020-07" db="EMBL/GenBank/DDBJ databases">
        <title>Comparative genomics of pyrophilous fungi reveals a link between fire events and developmental genes.</title>
        <authorList>
            <consortium name="DOE Joint Genome Institute"/>
            <person name="Steindorff A.S."/>
            <person name="Carver A."/>
            <person name="Calhoun S."/>
            <person name="Stillman K."/>
            <person name="Liu H."/>
            <person name="Lipzen A."/>
            <person name="Pangilinan J."/>
            <person name="Labutti K."/>
            <person name="Bruns T.D."/>
            <person name="Grigoriev I.V."/>
        </authorList>
    </citation>
    <scope>NUCLEOTIDE SEQUENCE [LARGE SCALE GENOMIC DNA]</scope>
    <source>
        <strain evidence="2 3">CBS 144469</strain>
    </source>
</reference>
<keyword evidence="3" id="KW-1185">Reference proteome</keyword>
<sequence length="242" mass="26171">MFSPASIPGRTIYNPHAPKATCAQAPTPPPGYELFRYLHLKHSKPLVKQAFGASKALALETEWAGMTSDERRRFVVQVSVNRASEDRRGTKSPSQNSSDNFASEGWGACPDSLSPFPNSVCSETSTLVVPSSNGEPLRHKCSKQNFPKGRSRFRGQNTAASGQRGSDNKGVDHSGNTSFESSSPILSPNDPSSDMAGEGGLRWKHSGDIFLSSDFHSGVGLWYSEKRGSSDIDLDQFVSVFA</sequence>
<feature type="region of interest" description="Disordered" evidence="1">
    <location>
        <begin position="82"/>
        <end position="106"/>
    </location>
</feature>
<dbReference type="Proteomes" id="UP000521943">
    <property type="component" value="Unassembled WGS sequence"/>
</dbReference>